<dbReference type="InterPro" id="IPR013103">
    <property type="entry name" value="RVT_2"/>
</dbReference>
<evidence type="ECO:0000256" key="3">
    <source>
        <dbReference type="ARBA" id="ARBA00022759"/>
    </source>
</evidence>
<evidence type="ECO:0000256" key="11">
    <source>
        <dbReference type="SAM" id="Coils"/>
    </source>
</evidence>
<dbReference type="Pfam" id="PF07727">
    <property type="entry name" value="RVT_2"/>
    <property type="match status" value="1"/>
</dbReference>
<evidence type="ECO:0000259" key="12">
    <source>
        <dbReference type="PROSITE" id="PS50994"/>
    </source>
</evidence>
<reference evidence="13" key="2">
    <citation type="submission" date="2022-01" db="EMBL/GenBank/DDBJ databases">
        <authorList>
            <person name="Yamashiro T."/>
            <person name="Shiraishi A."/>
            <person name="Satake H."/>
            <person name="Nakayama K."/>
        </authorList>
    </citation>
    <scope>NUCLEOTIDE SEQUENCE</scope>
</reference>
<evidence type="ECO:0000256" key="6">
    <source>
        <dbReference type="ARBA" id="ARBA00022908"/>
    </source>
</evidence>
<protein>
    <submittedName>
        <fullName evidence="13">Retrovirus-related pol polyprotein from transposon TNT 1-94</fullName>
    </submittedName>
</protein>
<organism evidence="13 14">
    <name type="scientific">Tanacetum coccineum</name>
    <dbReference type="NCBI Taxonomy" id="301880"/>
    <lineage>
        <taxon>Eukaryota</taxon>
        <taxon>Viridiplantae</taxon>
        <taxon>Streptophyta</taxon>
        <taxon>Embryophyta</taxon>
        <taxon>Tracheophyta</taxon>
        <taxon>Spermatophyta</taxon>
        <taxon>Magnoliopsida</taxon>
        <taxon>eudicotyledons</taxon>
        <taxon>Gunneridae</taxon>
        <taxon>Pentapetalae</taxon>
        <taxon>asterids</taxon>
        <taxon>campanulids</taxon>
        <taxon>Asterales</taxon>
        <taxon>Asteraceae</taxon>
        <taxon>Asteroideae</taxon>
        <taxon>Anthemideae</taxon>
        <taxon>Anthemidinae</taxon>
        <taxon>Tanacetum</taxon>
    </lineage>
</organism>
<keyword evidence="14" id="KW-1185">Reference proteome</keyword>
<comment type="caution">
    <text evidence="13">The sequence shown here is derived from an EMBL/GenBank/DDBJ whole genome shotgun (WGS) entry which is preliminary data.</text>
</comment>
<feature type="coiled-coil region" evidence="11">
    <location>
        <begin position="267"/>
        <end position="315"/>
    </location>
</feature>
<keyword evidence="1" id="KW-0540">Nuclease</keyword>
<dbReference type="InterPro" id="IPR012337">
    <property type="entry name" value="RNaseH-like_sf"/>
</dbReference>
<dbReference type="SUPFAM" id="SSF53098">
    <property type="entry name" value="Ribonuclease H-like"/>
    <property type="match status" value="1"/>
</dbReference>
<evidence type="ECO:0000256" key="1">
    <source>
        <dbReference type="ARBA" id="ARBA00022722"/>
    </source>
</evidence>
<evidence type="ECO:0000313" key="14">
    <source>
        <dbReference type="Proteomes" id="UP001151760"/>
    </source>
</evidence>
<keyword evidence="7" id="KW-0695">RNA-directed DNA polymerase</keyword>
<evidence type="ECO:0000256" key="5">
    <source>
        <dbReference type="ARBA" id="ARBA00022842"/>
    </source>
</evidence>
<accession>A0ABQ5AU58</accession>
<keyword evidence="2" id="KW-0479">Metal-binding</keyword>
<keyword evidence="8" id="KW-0548">Nucleotidyltransferase</keyword>
<reference evidence="13" key="1">
    <citation type="journal article" date="2022" name="Int. J. Mol. Sci.">
        <title>Draft Genome of Tanacetum Coccineum: Genomic Comparison of Closely Related Tanacetum-Family Plants.</title>
        <authorList>
            <person name="Yamashiro T."/>
            <person name="Shiraishi A."/>
            <person name="Nakayama K."/>
            <person name="Satake H."/>
        </authorList>
    </citation>
    <scope>NUCLEOTIDE SEQUENCE</scope>
</reference>
<dbReference type="Proteomes" id="UP001151760">
    <property type="component" value="Unassembled WGS sequence"/>
</dbReference>
<dbReference type="PANTHER" id="PTHR42648:SF11">
    <property type="entry name" value="TRANSPOSON TY4-P GAG-POL POLYPROTEIN"/>
    <property type="match status" value="1"/>
</dbReference>
<feature type="coiled-coil region" evidence="11">
    <location>
        <begin position="534"/>
        <end position="561"/>
    </location>
</feature>
<keyword evidence="10" id="KW-0511">Multifunctional enzyme</keyword>
<evidence type="ECO:0000256" key="2">
    <source>
        <dbReference type="ARBA" id="ARBA00022723"/>
    </source>
</evidence>
<keyword evidence="11" id="KW-0175">Coiled coil</keyword>
<proteinExistence type="predicted"/>
<evidence type="ECO:0000256" key="10">
    <source>
        <dbReference type="ARBA" id="ARBA00023268"/>
    </source>
</evidence>
<name>A0ABQ5AU58_9ASTR</name>
<evidence type="ECO:0000256" key="9">
    <source>
        <dbReference type="ARBA" id="ARBA00023172"/>
    </source>
</evidence>
<gene>
    <name evidence="13" type="ORF">Tco_0840350</name>
</gene>
<dbReference type="PROSITE" id="PS50994">
    <property type="entry name" value="INTEGRASE"/>
    <property type="match status" value="1"/>
</dbReference>
<keyword evidence="3" id="KW-0255">Endonuclease</keyword>
<evidence type="ECO:0000256" key="8">
    <source>
        <dbReference type="ARBA" id="ARBA00022932"/>
    </source>
</evidence>
<keyword evidence="6" id="KW-0229">DNA integration</keyword>
<dbReference type="EMBL" id="BQNB010012622">
    <property type="protein sequence ID" value="GJT05888.1"/>
    <property type="molecule type" value="Genomic_DNA"/>
</dbReference>
<dbReference type="PANTHER" id="PTHR42648">
    <property type="entry name" value="TRANSPOSASE, PUTATIVE-RELATED"/>
    <property type="match status" value="1"/>
</dbReference>
<dbReference type="Gene3D" id="3.30.420.10">
    <property type="entry name" value="Ribonuclease H-like superfamily/Ribonuclease H"/>
    <property type="match status" value="1"/>
</dbReference>
<keyword evidence="9" id="KW-0233">DNA recombination</keyword>
<keyword evidence="8" id="KW-0808">Transferase</keyword>
<dbReference type="InterPro" id="IPR036397">
    <property type="entry name" value="RNaseH_sf"/>
</dbReference>
<feature type="domain" description="Integrase catalytic" evidence="12">
    <location>
        <begin position="699"/>
        <end position="759"/>
    </location>
</feature>
<keyword evidence="5" id="KW-0460">Magnesium</keyword>
<evidence type="ECO:0000313" key="13">
    <source>
        <dbReference type="EMBL" id="GJT05888.1"/>
    </source>
</evidence>
<keyword evidence="8" id="KW-0239">DNA-directed DNA polymerase</keyword>
<dbReference type="InterPro" id="IPR001584">
    <property type="entry name" value="Integrase_cat-core"/>
</dbReference>
<evidence type="ECO:0000256" key="7">
    <source>
        <dbReference type="ARBA" id="ARBA00022918"/>
    </source>
</evidence>
<evidence type="ECO:0000256" key="4">
    <source>
        <dbReference type="ARBA" id="ARBA00022801"/>
    </source>
</evidence>
<keyword evidence="4" id="KW-0378">Hydrolase</keyword>
<sequence length="953" mass="109097">MQSELPSREVVLSWTRKALLTSSTLEAKSKLGTNVKCFTESELTKEDRESQLYDEFERFKMLPGENINEYYVRFHKLVNDMRNIRMTMPNIQLNSKFVNNMSPEWDRYSSKGNRIRIRGILLGEMVQQEMGVHRIELGMPMQDKMLLMQPQENGAVLDKEELLFLAGEQGNTFDAIGSVNPQAGPSNASILSEVHILENAIDHSVSNQDEHEIHNKVQPSNVIDSTSIHMAIELKIYKEQVAIYEQRAKFELTEREQRMDDQMRMLIQNHNKTEENLKKELHSFKLQLKSTMENNKIIEETVTTLKQEFKQKESKFLTDFSNLKHLNDKLENKLHSQDQSIQTVHMMLNPTQVYDQKTKTALGAQNPFYLRQAKKAQPALYDGDELLKPHHVPVMVPSSEEELELAEATRNKMHVQMKMICLVKKRVNITPPNYSKENFMATFTPQTQLTPASILVLRSSKTKGRRAKGQCNTHACPTTCDCKTCKKRITPTGITEGERGFEQTKRCYLTEVIPFFNLLKEHFEGIQKSLVTEVRAMKAVFENLEAEVDQNETDLRSGEIERKNLLITNENLVAECLSKDVFYTATDSVLNVSRFFDMHDAFTSAQKQRPLDTALASALPLLHTKTLSGAVRICCTYRSLVFLDFRLRLKQYDWEKRSGHRLRNFVKKFIGTVRFGNDHFGAIMGYGDYVIGDSILSRNGVVERQNRTLVEAARTMLIFSKAPLFLWAEAVATACYTQNRSLIHTLHNKTPYELVHDKKSNLSFLRIFGALCYLTNDSEDLGKLKAKADIGSRPTPNLLTPGPISLGLVPNSAPAIPYVPPTNKDLELLFQPMFDEYFETLTGDHQMPLSPTRSSEPQARLMSKDIVKNKVLIMKNPSPWSPTLKQSRIFLAKAPSKNMTVYQMDVKIAFLNGELKEEVYVSQPEGFVDPDRPHHVYRLKKALYGLKQAPRAW</sequence>
<dbReference type="InterPro" id="IPR039537">
    <property type="entry name" value="Retrotran_Ty1/copia-like"/>
</dbReference>